<keyword evidence="2" id="KW-1185">Reference proteome</keyword>
<comment type="caution">
    <text evidence="1">The sequence shown here is derived from an EMBL/GenBank/DDBJ whole genome shotgun (WGS) entry which is preliminary data.</text>
</comment>
<accession>A0ACC2K4L8</accession>
<name>A0ACC2K4L8_PERAE</name>
<gene>
    <name evidence="1" type="ORF">MRB53_035431</name>
</gene>
<dbReference type="Proteomes" id="UP001234297">
    <property type="component" value="Chromosome 12"/>
</dbReference>
<proteinExistence type="predicted"/>
<reference evidence="1 2" key="1">
    <citation type="journal article" date="2022" name="Hortic Res">
        <title>A haplotype resolved chromosomal level avocado genome allows analysis of novel avocado genes.</title>
        <authorList>
            <person name="Nath O."/>
            <person name="Fletcher S.J."/>
            <person name="Hayward A."/>
            <person name="Shaw L.M."/>
            <person name="Masouleh A.K."/>
            <person name="Furtado A."/>
            <person name="Henry R.J."/>
            <person name="Mitter N."/>
        </authorList>
    </citation>
    <scope>NUCLEOTIDE SEQUENCE [LARGE SCALE GENOMIC DNA]</scope>
    <source>
        <strain evidence="2">cv. Hass</strain>
    </source>
</reference>
<evidence type="ECO:0000313" key="2">
    <source>
        <dbReference type="Proteomes" id="UP001234297"/>
    </source>
</evidence>
<organism evidence="1 2">
    <name type="scientific">Persea americana</name>
    <name type="common">Avocado</name>
    <dbReference type="NCBI Taxonomy" id="3435"/>
    <lineage>
        <taxon>Eukaryota</taxon>
        <taxon>Viridiplantae</taxon>
        <taxon>Streptophyta</taxon>
        <taxon>Embryophyta</taxon>
        <taxon>Tracheophyta</taxon>
        <taxon>Spermatophyta</taxon>
        <taxon>Magnoliopsida</taxon>
        <taxon>Magnoliidae</taxon>
        <taxon>Laurales</taxon>
        <taxon>Lauraceae</taxon>
        <taxon>Persea</taxon>
    </lineage>
</organism>
<sequence length="877" mass="100055">MTASDEFEFVDAEEQQYEESTPPAELRENEKKAFLEFKNKVQEAILNNIIFQPSNAEELTNTGPQNETQMPESDSGERATDISIWGVPLVPSRGFEETDTVLLKFLRARDFRVFDAFDMLCKTLRWRKEYKIDGILDEELGSDLQSVVYVNGADKKGHPLYYNIYGAFKDKDLYQQAFGTEEKCDKFMRWRIQIMEKGVRNLSFMPGGVCSMVQITDLKNVPGPAMKEWQSATKKAVTILQDNYPEFLDKNIFINVPFWYYAYHTVFSRVLTQRTKNKLIFARPAKVTETLLKYIAPENIPIQYGGLKREDDVEFPEEGDKASEMTIRGGGIGTIGIPVIEQGVRVVWDVTVVGWDVTYMEEFIPDDDCSYKILIRKEKKIEECVRNSFYINEPGKIVLTIENRTYKRKKALNARLRPVLANGIPGARHFSVFNEFSKKVKGEVKSNEDFQQSIKELKEKADELKEVKEGLKARTKQTTEQLYKSMDGVWTEAEATVKKVSADVKEKISAATEEVKETFRLGKQESSESTHATNSGADINDRSHTTSRSESSQKSESNDTKGTPDASDTLFGRFRSSVSSSAPKVSLAFQKLKDAKVVDLAKKGYGIVKDELSSSPSRRRRMRYAAASSPKEARSTKTDVVVIPTKESIWKKKWDAFKEKMQGHPAFKRISGISEPVVTKGQELAEDMRERWETSDHPVVHKIQDLNETVFGETDTALSFKEIRRRDPSFSLPEFVAEVQEMIRPTLNAYLKGDVEALKKNCSPEVIERCRAEHRAYESQGIFFDNKILHISEVDVRETKMMGTSPIIIVAFQTQQVYCVRDRHGSVTEGGKDTIHTVYYAWAMQQVDDEELGGEEVSLYPIWRLREMQQLGIKALI</sequence>
<dbReference type="EMBL" id="CM056820">
    <property type="protein sequence ID" value="KAJ8616059.1"/>
    <property type="molecule type" value="Genomic_DNA"/>
</dbReference>
<protein>
    <submittedName>
        <fullName evidence="1">Uncharacterized protein</fullName>
    </submittedName>
</protein>
<evidence type="ECO:0000313" key="1">
    <source>
        <dbReference type="EMBL" id="KAJ8616059.1"/>
    </source>
</evidence>